<dbReference type="GO" id="GO:0005384">
    <property type="term" value="F:manganese ion transmembrane transporter activity"/>
    <property type="evidence" value="ECO:0007669"/>
    <property type="project" value="UniProtKB-UniRule"/>
</dbReference>
<keyword evidence="4 8" id="KW-1133">Transmembrane helix</keyword>
<dbReference type="GO" id="GO:0005886">
    <property type="term" value="C:plasma membrane"/>
    <property type="evidence" value="ECO:0007669"/>
    <property type="project" value="UniProtKB-SubCell"/>
</dbReference>
<evidence type="ECO:0000256" key="4">
    <source>
        <dbReference type="ARBA" id="ARBA00022989"/>
    </source>
</evidence>
<feature type="transmembrane region" description="Helical" evidence="8">
    <location>
        <begin position="169"/>
        <end position="186"/>
    </location>
</feature>
<evidence type="ECO:0000313" key="9">
    <source>
        <dbReference type="EMBL" id="HIR63561.1"/>
    </source>
</evidence>
<feature type="transmembrane region" description="Helical" evidence="8">
    <location>
        <begin position="135"/>
        <end position="157"/>
    </location>
</feature>
<keyword evidence="1 8" id="KW-0813">Transport</keyword>
<dbReference type="HAMAP" id="MF_01521">
    <property type="entry name" value="MntP_pump"/>
    <property type="match status" value="1"/>
</dbReference>
<dbReference type="Proteomes" id="UP000886744">
    <property type="component" value="Unassembled WGS sequence"/>
</dbReference>
<feature type="transmembrane region" description="Helical" evidence="8">
    <location>
        <begin position="6"/>
        <end position="28"/>
    </location>
</feature>
<keyword evidence="6 8" id="KW-0472">Membrane</keyword>
<feature type="transmembrane region" description="Helical" evidence="8">
    <location>
        <begin position="108"/>
        <end position="129"/>
    </location>
</feature>
<reference evidence="9" key="2">
    <citation type="journal article" date="2021" name="PeerJ">
        <title>Extensive microbial diversity within the chicken gut microbiome revealed by metagenomics and culture.</title>
        <authorList>
            <person name="Gilroy R."/>
            <person name="Ravi A."/>
            <person name="Getino M."/>
            <person name="Pursley I."/>
            <person name="Horton D.L."/>
            <person name="Alikhan N.F."/>
            <person name="Baker D."/>
            <person name="Gharbi K."/>
            <person name="Hall N."/>
            <person name="Watson M."/>
            <person name="Adriaenssens E.M."/>
            <person name="Foster-Nyarko E."/>
            <person name="Jarju S."/>
            <person name="Secka A."/>
            <person name="Antonio M."/>
            <person name="Oren A."/>
            <person name="Chaudhuri R.R."/>
            <person name="La Ragione R."/>
            <person name="Hildebrand F."/>
            <person name="Pallen M.J."/>
        </authorList>
    </citation>
    <scope>NUCLEOTIDE SEQUENCE</scope>
    <source>
        <strain evidence="9">ChiHjej13B12-12457</strain>
    </source>
</reference>
<comment type="function">
    <text evidence="8">Probably functions as a manganese efflux pump.</text>
</comment>
<evidence type="ECO:0000256" key="7">
    <source>
        <dbReference type="ARBA" id="ARBA00023211"/>
    </source>
</evidence>
<evidence type="ECO:0000256" key="3">
    <source>
        <dbReference type="ARBA" id="ARBA00022692"/>
    </source>
</evidence>
<feature type="transmembrane region" description="Helical" evidence="8">
    <location>
        <begin position="71"/>
        <end position="87"/>
    </location>
</feature>
<comment type="similarity">
    <text evidence="8">Belongs to the MntP (TC 9.B.29) family.</text>
</comment>
<name>A0A9D1J740_9BACT</name>
<reference evidence="9" key="1">
    <citation type="submission" date="2020-10" db="EMBL/GenBank/DDBJ databases">
        <authorList>
            <person name="Gilroy R."/>
        </authorList>
    </citation>
    <scope>NUCLEOTIDE SEQUENCE</scope>
    <source>
        <strain evidence="9">ChiHjej13B12-12457</strain>
    </source>
</reference>
<keyword evidence="2 8" id="KW-1003">Cell membrane</keyword>
<evidence type="ECO:0000256" key="2">
    <source>
        <dbReference type="ARBA" id="ARBA00022475"/>
    </source>
</evidence>
<evidence type="ECO:0000256" key="6">
    <source>
        <dbReference type="ARBA" id="ARBA00023136"/>
    </source>
</evidence>
<evidence type="ECO:0000256" key="1">
    <source>
        <dbReference type="ARBA" id="ARBA00022448"/>
    </source>
</evidence>
<evidence type="ECO:0000256" key="5">
    <source>
        <dbReference type="ARBA" id="ARBA00023065"/>
    </source>
</evidence>
<dbReference type="PANTHER" id="PTHR35529">
    <property type="entry name" value="MANGANESE EFFLUX PUMP MNTP-RELATED"/>
    <property type="match status" value="1"/>
</dbReference>
<sequence length="191" mass="20148">MSYIELFLLAAGLCFDTFAVSLTGGICTRGSLCVRQILRIIFCFAVFQAGLTFAGWLLGYSVSDYISKVDHWVAFVLLGYIGVKMIIEGCSKKEEEVSGTSLLNTRQLVLLSVATSIDAVAVGISLAMIKLSFLKIGITTAMVLACTALASLAGLLGGRRLGAGIGRKSEILGGLILIAIGAKILIEHLSV</sequence>
<gene>
    <name evidence="8" type="primary">mntP</name>
    <name evidence="9" type="ORF">IAC94_08620</name>
</gene>
<keyword evidence="3 8" id="KW-0812">Transmembrane</keyword>
<accession>A0A9D1J740</accession>
<keyword evidence="7 8" id="KW-0464">Manganese</keyword>
<dbReference type="Pfam" id="PF02659">
    <property type="entry name" value="Mntp"/>
    <property type="match status" value="1"/>
</dbReference>
<keyword evidence="5 8" id="KW-0406">Ion transport</keyword>
<dbReference type="AlphaFoldDB" id="A0A9D1J740"/>
<organism evidence="9 10">
    <name type="scientific">Candidatus Coprenecus avistercoris</name>
    <dbReference type="NCBI Taxonomy" id="2840730"/>
    <lineage>
        <taxon>Bacteria</taxon>
        <taxon>Pseudomonadati</taxon>
        <taxon>Bacteroidota</taxon>
        <taxon>Bacteroidia</taxon>
        <taxon>Bacteroidales</taxon>
        <taxon>Rikenellaceae</taxon>
        <taxon>Rikenellaceae incertae sedis</taxon>
        <taxon>Candidatus Coprenecus</taxon>
    </lineage>
</organism>
<dbReference type="InterPro" id="IPR003810">
    <property type="entry name" value="Mntp/YtaF"/>
</dbReference>
<evidence type="ECO:0000256" key="8">
    <source>
        <dbReference type="HAMAP-Rule" id="MF_01521"/>
    </source>
</evidence>
<evidence type="ECO:0000313" key="10">
    <source>
        <dbReference type="Proteomes" id="UP000886744"/>
    </source>
</evidence>
<dbReference type="InterPro" id="IPR022929">
    <property type="entry name" value="Put_MntP"/>
</dbReference>
<comment type="subcellular location">
    <subcellularLocation>
        <location evidence="8">Cell membrane</location>
        <topology evidence="8">Multi-pass membrane protein</topology>
    </subcellularLocation>
</comment>
<feature type="transmembrane region" description="Helical" evidence="8">
    <location>
        <begin position="40"/>
        <end position="59"/>
    </location>
</feature>
<protein>
    <recommendedName>
        <fullName evidence="8">Putative manganese efflux pump MntP</fullName>
    </recommendedName>
</protein>
<dbReference type="PANTHER" id="PTHR35529:SF1">
    <property type="entry name" value="MANGANESE EFFLUX PUMP MNTP-RELATED"/>
    <property type="match status" value="1"/>
</dbReference>
<proteinExistence type="inferred from homology"/>
<dbReference type="EMBL" id="DVHI01000103">
    <property type="protein sequence ID" value="HIR63561.1"/>
    <property type="molecule type" value="Genomic_DNA"/>
</dbReference>
<comment type="caution">
    <text evidence="9">The sequence shown here is derived from an EMBL/GenBank/DDBJ whole genome shotgun (WGS) entry which is preliminary data.</text>
</comment>